<feature type="domain" description="Dynamin N-terminal" evidence="1">
    <location>
        <begin position="8"/>
        <end position="83"/>
    </location>
</feature>
<accession>A0ABR6YYZ6</accession>
<evidence type="ECO:0000313" key="3">
    <source>
        <dbReference type="Proteomes" id="UP000622405"/>
    </source>
</evidence>
<sequence length="102" mass="11232">MPSNLGEELAEVHLKTGQSQTVALDQLVEYIAEQQNPNNQKGISFVNLFLPDDFLKDGITLVDTPGVGSIHQNNTGGDNFTCNRIFKNIAISGIIWEDQCLK</sequence>
<gene>
    <name evidence="2" type="ORF">GH811_12105</name>
</gene>
<dbReference type="InterPro" id="IPR045063">
    <property type="entry name" value="Dynamin_N"/>
</dbReference>
<organism evidence="2 3">
    <name type="scientific">Acetobacterium malicum</name>
    <dbReference type="NCBI Taxonomy" id="52692"/>
    <lineage>
        <taxon>Bacteria</taxon>
        <taxon>Bacillati</taxon>
        <taxon>Bacillota</taxon>
        <taxon>Clostridia</taxon>
        <taxon>Eubacteriales</taxon>
        <taxon>Eubacteriaceae</taxon>
        <taxon>Acetobacterium</taxon>
    </lineage>
</organism>
<dbReference type="Proteomes" id="UP000622405">
    <property type="component" value="Unassembled WGS sequence"/>
</dbReference>
<protein>
    <recommendedName>
        <fullName evidence="1">Dynamin N-terminal domain-containing protein</fullName>
    </recommendedName>
</protein>
<keyword evidence="3" id="KW-1185">Reference proteome</keyword>
<dbReference type="Pfam" id="PF00350">
    <property type="entry name" value="Dynamin_N"/>
    <property type="match status" value="1"/>
</dbReference>
<comment type="caution">
    <text evidence="2">The sequence shown here is derived from an EMBL/GenBank/DDBJ whole genome shotgun (WGS) entry which is preliminary data.</text>
</comment>
<evidence type="ECO:0000259" key="1">
    <source>
        <dbReference type="Pfam" id="PF00350"/>
    </source>
</evidence>
<evidence type="ECO:0000313" key="2">
    <source>
        <dbReference type="EMBL" id="MBC3900361.1"/>
    </source>
</evidence>
<proteinExistence type="predicted"/>
<dbReference type="EMBL" id="WJBE01000010">
    <property type="protein sequence ID" value="MBC3900361.1"/>
    <property type="molecule type" value="Genomic_DNA"/>
</dbReference>
<reference evidence="2 3" key="1">
    <citation type="journal article" date="2020" name="mSystems">
        <title>Defining Genomic and Predicted Metabolic Features of the Acetobacterium Genus.</title>
        <authorList>
            <person name="Ross D.E."/>
            <person name="Marshall C.W."/>
            <person name="Gulliver D."/>
            <person name="May H.D."/>
            <person name="Norman R.S."/>
        </authorList>
    </citation>
    <scope>NUCLEOTIDE SEQUENCE [LARGE SCALE GENOMIC DNA]</scope>
    <source>
        <strain evidence="2 3">DSM 4132</strain>
    </source>
</reference>
<name>A0ABR6YYZ6_9FIRM</name>